<evidence type="ECO:0000256" key="8">
    <source>
        <dbReference type="SAM" id="Phobius"/>
    </source>
</evidence>
<organism evidence="10">
    <name type="scientific">Desulfomonile tiedjei</name>
    <dbReference type="NCBI Taxonomy" id="2358"/>
    <lineage>
        <taxon>Bacteria</taxon>
        <taxon>Pseudomonadati</taxon>
        <taxon>Thermodesulfobacteriota</taxon>
        <taxon>Desulfomonilia</taxon>
        <taxon>Desulfomonilales</taxon>
        <taxon>Desulfomonilaceae</taxon>
        <taxon>Desulfomonile</taxon>
    </lineage>
</organism>
<protein>
    <submittedName>
        <fullName evidence="10">ABC transporter permease</fullName>
    </submittedName>
</protein>
<comment type="similarity">
    <text evidence="2">Belongs to the ABC-2 integral membrane protein family.</text>
</comment>
<dbReference type="AlphaFoldDB" id="A0A7C4ET85"/>
<evidence type="ECO:0000259" key="9">
    <source>
        <dbReference type="PROSITE" id="PS51012"/>
    </source>
</evidence>
<dbReference type="PANTHER" id="PTHR30294:SF29">
    <property type="entry name" value="MULTIDRUG ABC TRANSPORTER PERMEASE YBHS-RELATED"/>
    <property type="match status" value="1"/>
</dbReference>
<dbReference type="InterPro" id="IPR051449">
    <property type="entry name" value="ABC-2_transporter_component"/>
</dbReference>
<name>A0A7C4ET85_9BACT</name>
<evidence type="ECO:0000256" key="5">
    <source>
        <dbReference type="ARBA" id="ARBA00022692"/>
    </source>
</evidence>
<keyword evidence="3" id="KW-0813">Transport</keyword>
<sequence length="385" mass="42015">MNGGTQSTARLTRKGSSMRITGLIRKEFLQIVRDPSSIAIAFLMPFILLLLFGYGVSLDAEHVPVAFVVEQPDADTASLVGSFMASPYFSPMVFWSLPDAIDAMGARRANAIVHVRPDFGRLIHTPAGAPIQVILEGTDANTSRLILGYIEGAVQTWLSQQSMVNAQPLPASIDLRPRIWFNPDVRSRNFLVPGLVAVIMTLIGALLTSMVVAREWERGTMEGLAVTPVKIKEILLGKLIPYFVLGMGGMTLAICMAYFLFQVPLRGSLWLLIALSALFLLVALGMGLLISIVARNQFVAGQVAIIVTFLPAFLLSGFIFDIASMPVAVQIITHIVAARYYVAILQTLFLAGNIWDVLFPNAAALLVMAVVFLGISMRKFHKRLE</sequence>
<dbReference type="GO" id="GO:0140359">
    <property type="term" value="F:ABC-type transporter activity"/>
    <property type="evidence" value="ECO:0007669"/>
    <property type="project" value="InterPro"/>
</dbReference>
<feature type="transmembrane region" description="Helical" evidence="8">
    <location>
        <begin position="239"/>
        <end position="261"/>
    </location>
</feature>
<feature type="transmembrane region" description="Helical" evidence="8">
    <location>
        <begin position="357"/>
        <end position="375"/>
    </location>
</feature>
<feature type="domain" description="ABC transmembrane type-2" evidence="9">
    <location>
        <begin position="151"/>
        <end position="383"/>
    </location>
</feature>
<evidence type="ECO:0000313" key="10">
    <source>
        <dbReference type="EMBL" id="HGH59834.1"/>
    </source>
</evidence>
<comment type="subcellular location">
    <subcellularLocation>
        <location evidence="1">Cell membrane</location>
        <topology evidence="1">Multi-pass membrane protein</topology>
    </subcellularLocation>
</comment>
<keyword evidence="7 8" id="KW-0472">Membrane</keyword>
<dbReference type="InterPro" id="IPR013525">
    <property type="entry name" value="ABC2_TM"/>
</dbReference>
<gene>
    <name evidence="10" type="ORF">ENV54_00895</name>
</gene>
<dbReference type="Pfam" id="PF12698">
    <property type="entry name" value="ABC2_membrane_3"/>
    <property type="match status" value="1"/>
</dbReference>
<keyword evidence="6 8" id="KW-1133">Transmembrane helix</keyword>
<dbReference type="PANTHER" id="PTHR30294">
    <property type="entry name" value="MEMBRANE COMPONENT OF ABC TRANSPORTER YHHJ-RELATED"/>
    <property type="match status" value="1"/>
</dbReference>
<feature type="transmembrane region" description="Helical" evidence="8">
    <location>
        <begin position="268"/>
        <end position="293"/>
    </location>
</feature>
<reference evidence="10" key="1">
    <citation type="journal article" date="2020" name="mSystems">
        <title>Genome- and Community-Level Interaction Insights into Carbon Utilization and Element Cycling Functions of Hydrothermarchaeota in Hydrothermal Sediment.</title>
        <authorList>
            <person name="Zhou Z."/>
            <person name="Liu Y."/>
            <person name="Xu W."/>
            <person name="Pan J."/>
            <person name="Luo Z.H."/>
            <person name="Li M."/>
        </authorList>
    </citation>
    <scope>NUCLEOTIDE SEQUENCE [LARGE SCALE GENOMIC DNA]</scope>
    <source>
        <strain evidence="10">SpSt-769</strain>
    </source>
</reference>
<evidence type="ECO:0000256" key="4">
    <source>
        <dbReference type="ARBA" id="ARBA00022475"/>
    </source>
</evidence>
<dbReference type="EMBL" id="DTGT01000025">
    <property type="protein sequence ID" value="HGH59834.1"/>
    <property type="molecule type" value="Genomic_DNA"/>
</dbReference>
<feature type="transmembrane region" description="Helical" evidence="8">
    <location>
        <begin position="299"/>
        <end position="320"/>
    </location>
</feature>
<evidence type="ECO:0000256" key="1">
    <source>
        <dbReference type="ARBA" id="ARBA00004651"/>
    </source>
</evidence>
<accession>A0A7C4ET85</accession>
<proteinExistence type="inferred from homology"/>
<evidence type="ECO:0000256" key="6">
    <source>
        <dbReference type="ARBA" id="ARBA00022989"/>
    </source>
</evidence>
<feature type="transmembrane region" description="Helical" evidence="8">
    <location>
        <begin position="38"/>
        <end position="57"/>
    </location>
</feature>
<dbReference type="PROSITE" id="PS51012">
    <property type="entry name" value="ABC_TM2"/>
    <property type="match status" value="1"/>
</dbReference>
<evidence type="ECO:0000256" key="3">
    <source>
        <dbReference type="ARBA" id="ARBA00022448"/>
    </source>
</evidence>
<feature type="transmembrane region" description="Helical" evidence="8">
    <location>
        <begin position="190"/>
        <end position="213"/>
    </location>
</feature>
<dbReference type="InterPro" id="IPR047817">
    <property type="entry name" value="ABC2_TM_bact-type"/>
</dbReference>
<dbReference type="GO" id="GO:0005886">
    <property type="term" value="C:plasma membrane"/>
    <property type="evidence" value="ECO:0007669"/>
    <property type="project" value="UniProtKB-SubCell"/>
</dbReference>
<evidence type="ECO:0000256" key="7">
    <source>
        <dbReference type="ARBA" id="ARBA00023136"/>
    </source>
</evidence>
<keyword evidence="5 8" id="KW-0812">Transmembrane</keyword>
<keyword evidence="4" id="KW-1003">Cell membrane</keyword>
<evidence type="ECO:0000256" key="2">
    <source>
        <dbReference type="ARBA" id="ARBA00007783"/>
    </source>
</evidence>
<comment type="caution">
    <text evidence="10">The sequence shown here is derived from an EMBL/GenBank/DDBJ whole genome shotgun (WGS) entry which is preliminary data.</text>
</comment>